<dbReference type="InterPro" id="IPR020891">
    <property type="entry name" value="UPF0758_CS"/>
</dbReference>
<dbReference type="RefSeq" id="WP_067975689.1">
    <property type="nucleotide sequence ID" value="NZ_CP014160.1"/>
</dbReference>
<dbReference type="KEGG" id="asan:AWM72_07535"/>
<dbReference type="SUPFAM" id="SSF47781">
    <property type="entry name" value="RuvA domain 2-like"/>
    <property type="match status" value="1"/>
</dbReference>
<evidence type="ECO:0000256" key="4">
    <source>
        <dbReference type="ARBA" id="ARBA00022801"/>
    </source>
</evidence>
<dbReference type="EMBL" id="CP014160">
    <property type="protein sequence ID" value="AMB94614.1"/>
    <property type="molecule type" value="Genomic_DNA"/>
</dbReference>
<dbReference type="PROSITE" id="PS01302">
    <property type="entry name" value="UPF0758"/>
    <property type="match status" value="1"/>
</dbReference>
<dbReference type="Proteomes" id="UP000069912">
    <property type="component" value="Chromosome"/>
</dbReference>
<dbReference type="Gene3D" id="1.10.150.20">
    <property type="entry name" value="5' to 3' exonuclease, C-terminal subdomain"/>
    <property type="match status" value="1"/>
</dbReference>
<keyword evidence="2" id="KW-0645">Protease</keyword>
<feature type="domain" description="MPN" evidence="8">
    <location>
        <begin position="110"/>
        <end position="232"/>
    </location>
</feature>
<keyword evidence="4" id="KW-0378">Hydrolase</keyword>
<dbReference type="InterPro" id="IPR037518">
    <property type="entry name" value="MPN"/>
</dbReference>
<evidence type="ECO:0000256" key="3">
    <source>
        <dbReference type="ARBA" id="ARBA00022723"/>
    </source>
</evidence>
<dbReference type="InterPro" id="IPR025657">
    <property type="entry name" value="RadC_JAB"/>
</dbReference>
<dbReference type="InterPro" id="IPR001405">
    <property type="entry name" value="UPF0758"/>
</dbReference>
<dbReference type="PANTHER" id="PTHR30471:SF3">
    <property type="entry name" value="UPF0758 PROTEIN YEES-RELATED"/>
    <property type="match status" value="1"/>
</dbReference>
<dbReference type="AlphaFoldDB" id="A0A120I9D8"/>
<dbReference type="CDD" id="cd08071">
    <property type="entry name" value="MPN_DUF2466"/>
    <property type="match status" value="1"/>
</dbReference>
<dbReference type="PANTHER" id="PTHR30471">
    <property type="entry name" value="DNA REPAIR PROTEIN RADC"/>
    <property type="match status" value="1"/>
</dbReference>
<reference evidence="10" key="2">
    <citation type="submission" date="2016-01" db="EMBL/GenBank/DDBJ databases">
        <title>Six Aerococcus type strain genome sequencing and assembly using PacBio and Illumina Hiseq.</title>
        <authorList>
            <person name="Carkaci D."/>
            <person name="Dargis R."/>
            <person name="Nielsen X.C."/>
            <person name="Skovgaard O."/>
            <person name="Fuursted K."/>
            <person name="Christensen J.J."/>
        </authorList>
    </citation>
    <scope>NUCLEOTIDE SEQUENCE [LARGE SCALE GENOMIC DNA]</scope>
    <source>
        <strain evidence="10">CCUG43001</strain>
    </source>
</reference>
<evidence type="ECO:0000313" key="10">
    <source>
        <dbReference type="Proteomes" id="UP000069912"/>
    </source>
</evidence>
<evidence type="ECO:0000256" key="7">
    <source>
        <dbReference type="RuleBase" id="RU003797"/>
    </source>
</evidence>
<evidence type="ECO:0000256" key="5">
    <source>
        <dbReference type="ARBA" id="ARBA00022833"/>
    </source>
</evidence>
<proteinExistence type="inferred from homology"/>
<gene>
    <name evidence="9" type="ORF">AWM72_07535</name>
</gene>
<evidence type="ECO:0000259" key="8">
    <source>
        <dbReference type="PROSITE" id="PS50249"/>
    </source>
</evidence>
<accession>A0A120I9D8</accession>
<evidence type="ECO:0000313" key="9">
    <source>
        <dbReference type="EMBL" id="AMB94614.1"/>
    </source>
</evidence>
<keyword evidence="3" id="KW-0479">Metal-binding</keyword>
<dbReference type="NCBIfam" id="NF000642">
    <property type="entry name" value="PRK00024.1"/>
    <property type="match status" value="1"/>
</dbReference>
<evidence type="ECO:0000256" key="1">
    <source>
        <dbReference type="ARBA" id="ARBA00010243"/>
    </source>
</evidence>
<dbReference type="InterPro" id="IPR010994">
    <property type="entry name" value="RuvA_2-like"/>
</dbReference>
<name>A0A120I9D8_9LACT</name>
<evidence type="ECO:0000256" key="6">
    <source>
        <dbReference type="ARBA" id="ARBA00023049"/>
    </source>
</evidence>
<comment type="similarity">
    <text evidence="1 7">Belongs to the UPF0758 family.</text>
</comment>
<dbReference type="GO" id="GO:0008237">
    <property type="term" value="F:metallopeptidase activity"/>
    <property type="evidence" value="ECO:0007669"/>
    <property type="project" value="UniProtKB-KW"/>
</dbReference>
<keyword evidence="5" id="KW-0862">Zinc</keyword>
<reference evidence="9 10" key="1">
    <citation type="journal article" date="2016" name="Genome Announc.">
        <title>Complete Genome Sequences of Aerococcus christensenii CCUG 28831T, Aerococcus sanguinicola CCUG 43001T, Aerococcus urinae CCUG 36881T, Aerococcus urinaeequi CCUG 28094T, Aerococcus urinaehominis CCUG 42038 BT, and Aerococcus viridans CCUG 4311T.</title>
        <authorList>
            <person name="Carkaci D."/>
            <person name="Dargis R."/>
            <person name="Nielsen X.C."/>
            <person name="Skovgaard O."/>
            <person name="Fuursted K."/>
            <person name="Christensen J.J."/>
        </authorList>
    </citation>
    <scope>NUCLEOTIDE SEQUENCE [LARGE SCALE GENOMIC DNA]</scope>
    <source>
        <strain evidence="9 10">CCUG43001</strain>
    </source>
</reference>
<organism evidence="9 10">
    <name type="scientific">Aerococcus sanguinicola</name>
    <dbReference type="NCBI Taxonomy" id="119206"/>
    <lineage>
        <taxon>Bacteria</taxon>
        <taxon>Bacillati</taxon>
        <taxon>Bacillota</taxon>
        <taxon>Bacilli</taxon>
        <taxon>Lactobacillales</taxon>
        <taxon>Aerococcaceae</taxon>
        <taxon>Aerococcus</taxon>
    </lineage>
</organism>
<sequence length="232" mass="26007">MTDNLPLILQFKDLDKESRPRERLIAGGAERLANYELLAILLRTGSRQASVLDLAVRVLKYYENLYDLRYASIEELTKIPGIGQAKAAELLAALEFGKRVNQAQCPKFGQIGSSQEAGNWLLNEMRHYKQEHVLVLFLNTKHEVIRQQTIFIGSLIMSVAHPREIYHAAVRCCAARIIVGHNHPSGNPSPSQADIDFTQRLLDCGSLLGIDLLDHIVVGSEDFVSLREFGIF</sequence>
<dbReference type="Pfam" id="PF04002">
    <property type="entry name" value="RadC"/>
    <property type="match status" value="1"/>
</dbReference>
<dbReference type="GO" id="GO:0046872">
    <property type="term" value="F:metal ion binding"/>
    <property type="evidence" value="ECO:0007669"/>
    <property type="project" value="UniProtKB-KW"/>
</dbReference>
<dbReference type="PROSITE" id="PS50249">
    <property type="entry name" value="MPN"/>
    <property type="match status" value="1"/>
</dbReference>
<evidence type="ECO:0000256" key="2">
    <source>
        <dbReference type="ARBA" id="ARBA00022670"/>
    </source>
</evidence>
<dbReference type="Pfam" id="PF20582">
    <property type="entry name" value="UPF0758_N"/>
    <property type="match status" value="1"/>
</dbReference>
<protein>
    <recommendedName>
        <fullName evidence="8">MPN domain-containing protein</fullName>
    </recommendedName>
</protein>
<dbReference type="Gene3D" id="3.40.140.10">
    <property type="entry name" value="Cytidine Deaminase, domain 2"/>
    <property type="match status" value="1"/>
</dbReference>
<keyword evidence="10" id="KW-1185">Reference proteome</keyword>
<dbReference type="NCBIfam" id="TIGR00608">
    <property type="entry name" value="radc"/>
    <property type="match status" value="1"/>
</dbReference>
<keyword evidence="6" id="KW-0482">Metalloprotease</keyword>
<dbReference type="GeneID" id="92903916"/>
<dbReference type="GO" id="GO:0006508">
    <property type="term" value="P:proteolysis"/>
    <property type="evidence" value="ECO:0007669"/>
    <property type="project" value="UniProtKB-KW"/>
</dbReference>
<dbReference type="InterPro" id="IPR046778">
    <property type="entry name" value="UPF0758_N"/>
</dbReference>